<dbReference type="EMBL" id="CAJNNV010025578">
    <property type="protein sequence ID" value="CAE8615190.1"/>
    <property type="molecule type" value="Genomic_DNA"/>
</dbReference>
<gene>
    <name evidence="2" type="ORF">PGLA1383_LOCUS32901</name>
</gene>
<sequence>MLICLLSMGDTCYGVSLPWDLSRCIVKSFTITTDIRFHSQLPLLLYHLSCSKTADKETVGFRVLNTLYGPLRARGHPEPEHAHPSAATKLHNSRLSGTPNTTTKNNDNNKKKNYLYLAATRFTTSRACSGAIIPARWRVLASWALR</sequence>
<dbReference type="Proteomes" id="UP000654075">
    <property type="component" value="Unassembled WGS sequence"/>
</dbReference>
<reference evidence="2" key="1">
    <citation type="submission" date="2021-02" db="EMBL/GenBank/DDBJ databases">
        <authorList>
            <person name="Dougan E. K."/>
            <person name="Rhodes N."/>
            <person name="Thang M."/>
            <person name="Chan C."/>
        </authorList>
    </citation>
    <scope>NUCLEOTIDE SEQUENCE</scope>
</reference>
<name>A0A813FSI1_POLGL</name>
<evidence type="ECO:0000256" key="1">
    <source>
        <dbReference type="SAM" id="MobiDB-lite"/>
    </source>
</evidence>
<keyword evidence="3" id="KW-1185">Reference proteome</keyword>
<evidence type="ECO:0000313" key="3">
    <source>
        <dbReference type="Proteomes" id="UP000654075"/>
    </source>
</evidence>
<comment type="caution">
    <text evidence="2">The sequence shown here is derived from an EMBL/GenBank/DDBJ whole genome shotgun (WGS) entry which is preliminary data.</text>
</comment>
<feature type="region of interest" description="Disordered" evidence="1">
    <location>
        <begin position="74"/>
        <end position="109"/>
    </location>
</feature>
<proteinExistence type="predicted"/>
<organism evidence="2 3">
    <name type="scientific">Polarella glacialis</name>
    <name type="common">Dinoflagellate</name>
    <dbReference type="NCBI Taxonomy" id="89957"/>
    <lineage>
        <taxon>Eukaryota</taxon>
        <taxon>Sar</taxon>
        <taxon>Alveolata</taxon>
        <taxon>Dinophyceae</taxon>
        <taxon>Suessiales</taxon>
        <taxon>Suessiaceae</taxon>
        <taxon>Polarella</taxon>
    </lineage>
</organism>
<dbReference type="AlphaFoldDB" id="A0A813FSI1"/>
<accession>A0A813FSI1</accession>
<evidence type="ECO:0000313" key="2">
    <source>
        <dbReference type="EMBL" id="CAE8615190.1"/>
    </source>
</evidence>
<protein>
    <submittedName>
        <fullName evidence="2">Uncharacterized protein</fullName>
    </submittedName>
</protein>